<dbReference type="InterPro" id="IPR029028">
    <property type="entry name" value="Alpha/beta_knot_MTases"/>
</dbReference>
<dbReference type="InterPro" id="IPR029026">
    <property type="entry name" value="tRNA_m1G_MTases_N"/>
</dbReference>
<evidence type="ECO:0000256" key="1">
    <source>
        <dbReference type="ARBA" id="ARBA00008115"/>
    </source>
</evidence>
<organism evidence="9 10">
    <name type="scientific">Theileria orientalis</name>
    <dbReference type="NCBI Taxonomy" id="68886"/>
    <lineage>
        <taxon>Eukaryota</taxon>
        <taxon>Sar</taxon>
        <taxon>Alveolata</taxon>
        <taxon>Apicomplexa</taxon>
        <taxon>Aconoidasida</taxon>
        <taxon>Piroplasmida</taxon>
        <taxon>Theileriidae</taxon>
        <taxon>Theileria</taxon>
    </lineage>
</organism>
<sequence>MRVYVVLEDADISFAPDSRLDILHQCLLVLHDSPLNKDSNLRVYVRTKGNELIEVNPSLSVPRTLDLFTTLIDTLVKNRKIKSANSGNILMKMIPNKLESVLPSNSYSVGFSTTGKLVKLSSFLSSYDFNRTLVVHVGTTSSDHSEGTTENVDEVICISEHPLSAAHCLSKLTTELLQLI</sequence>
<dbReference type="GO" id="GO:0019843">
    <property type="term" value="F:rRNA binding"/>
    <property type="evidence" value="ECO:0007669"/>
    <property type="project" value="UniProtKB-KW"/>
</dbReference>
<evidence type="ECO:0000256" key="2">
    <source>
        <dbReference type="ARBA" id="ARBA00022517"/>
    </source>
</evidence>
<dbReference type="EC" id="2.1.1.260" evidence="9"/>
<dbReference type="PANTHER" id="PTHR12636">
    <property type="entry name" value="NEP1/MRA1"/>
    <property type="match status" value="1"/>
</dbReference>
<keyword evidence="6" id="KW-0949">S-adenosyl-L-methionine</keyword>
<dbReference type="PANTHER" id="PTHR12636:SF5">
    <property type="entry name" value="RIBOSOMAL RNA SMALL SUBUNIT METHYLTRANSFERASE NEP1"/>
    <property type="match status" value="1"/>
</dbReference>
<keyword evidence="8" id="KW-0694">RNA-binding</keyword>
<gene>
    <name evidence="9" type="ORF">MACK_000478</name>
</gene>
<accession>A0A976M9J4</accession>
<evidence type="ECO:0000256" key="4">
    <source>
        <dbReference type="ARBA" id="ARBA00022603"/>
    </source>
</evidence>
<dbReference type="GO" id="GO:0070037">
    <property type="term" value="F:rRNA (pseudouridine) methyltransferase activity"/>
    <property type="evidence" value="ECO:0007669"/>
    <property type="project" value="InterPro"/>
</dbReference>
<protein>
    <submittedName>
        <fullName evidence="9">rRNA small subunit pseudouridine methyltransferase Nep1</fullName>
        <ecNumber evidence="9">2.1.1.260</ecNumber>
    </submittedName>
</protein>
<dbReference type="AlphaFoldDB" id="A0A976M9J4"/>
<evidence type="ECO:0000256" key="7">
    <source>
        <dbReference type="ARBA" id="ARBA00022730"/>
    </source>
</evidence>
<dbReference type="Proteomes" id="UP000244811">
    <property type="component" value="Chromosome 1"/>
</dbReference>
<evidence type="ECO:0000256" key="3">
    <source>
        <dbReference type="ARBA" id="ARBA00022552"/>
    </source>
</evidence>
<dbReference type="GO" id="GO:0032040">
    <property type="term" value="C:small-subunit processome"/>
    <property type="evidence" value="ECO:0007669"/>
    <property type="project" value="TreeGrafter"/>
</dbReference>
<dbReference type="InterPro" id="IPR005304">
    <property type="entry name" value="Rbsml_bgen_MeTrfase_EMG1/NEP1"/>
</dbReference>
<proteinExistence type="inferred from homology"/>
<keyword evidence="5 9" id="KW-0808">Transferase</keyword>
<evidence type="ECO:0000256" key="6">
    <source>
        <dbReference type="ARBA" id="ARBA00022691"/>
    </source>
</evidence>
<dbReference type="EMBL" id="CP056069">
    <property type="protein sequence ID" value="UKK00406.2"/>
    <property type="molecule type" value="Genomic_DNA"/>
</dbReference>
<evidence type="ECO:0000313" key="10">
    <source>
        <dbReference type="Proteomes" id="UP000244811"/>
    </source>
</evidence>
<reference evidence="9" key="1">
    <citation type="submission" date="2022-07" db="EMBL/GenBank/DDBJ databases">
        <title>Evaluation of T. orientalis genome assembly methods using nanopore sequencing and analysis of variation between genomes.</title>
        <authorList>
            <person name="Yam J."/>
            <person name="Micallef M.L."/>
            <person name="Liu M."/>
            <person name="Djordjevic S.P."/>
            <person name="Bogema D.R."/>
            <person name="Jenkins C."/>
        </authorList>
    </citation>
    <scope>NUCLEOTIDE SEQUENCE</scope>
    <source>
        <strain evidence="9">Goon Nure</strain>
    </source>
</reference>
<keyword evidence="3" id="KW-0698">rRNA processing</keyword>
<evidence type="ECO:0000256" key="8">
    <source>
        <dbReference type="ARBA" id="ARBA00022884"/>
    </source>
</evidence>
<keyword evidence="2" id="KW-0690">Ribosome biogenesis</keyword>
<dbReference type="Gene3D" id="3.40.1280.10">
    <property type="match status" value="1"/>
</dbReference>
<dbReference type="GO" id="GO:0070475">
    <property type="term" value="P:rRNA base methylation"/>
    <property type="evidence" value="ECO:0007669"/>
    <property type="project" value="InterPro"/>
</dbReference>
<comment type="similarity">
    <text evidence="1">Belongs to the class IV-like SAM-binding methyltransferase superfamily. RNA methyltransferase NEP1 family.</text>
</comment>
<name>A0A976M9J4_THEOR</name>
<evidence type="ECO:0000256" key="5">
    <source>
        <dbReference type="ARBA" id="ARBA00022679"/>
    </source>
</evidence>
<keyword evidence="7" id="KW-0699">rRNA-binding</keyword>
<dbReference type="Pfam" id="PF03587">
    <property type="entry name" value="EMG1"/>
    <property type="match status" value="1"/>
</dbReference>
<dbReference type="SUPFAM" id="SSF75217">
    <property type="entry name" value="alpha/beta knot"/>
    <property type="match status" value="1"/>
</dbReference>
<keyword evidence="4 9" id="KW-0489">Methyltransferase</keyword>
<evidence type="ECO:0000313" key="9">
    <source>
        <dbReference type="EMBL" id="UKK00406.2"/>
    </source>
</evidence>